<sequence length="113" mass="13142">MPEFNNIISTFKALNFPNNALRNNESSCMKYYLCKKFQRIERASLGAMLFNCRIMRRPIGSENLVVQKRAKLFTALSLFHYLLTFFSHSHRACNNTSLQILPASFYLLRNLTA</sequence>
<evidence type="ECO:0000313" key="2">
    <source>
        <dbReference type="Proteomes" id="UP001430953"/>
    </source>
</evidence>
<dbReference type="Proteomes" id="UP001430953">
    <property type="component" value="Unassembled WGS sequence"/>
</dbReference>
<protein>
    <submittedName>
        <fullName evidence="1">Uncharacterized protein</fullName>
    </submittedName>
</protein>
<dbReference type="EMBL" id="JADYXP020000013">
    <property type="protein sequence ID" value="KAL0111744.1"/>
    <property type="molecule type" value="Genomic_DNA"/>
</dbReference>
<dbReference type="AlphaFoldDB" id="A0AAW2F787"/>
<accession>A0AAW2F787</accession>
<organism evidence="1 2">
    <name type="scientific">Cardiocondyla obscurior</name>
    <dbReference type="NCBI Taxonomy" id="286306"/>
    <lineage>
        <taxon>Eukaryota</taxon>
        <taxon>Metazoa</taxon>
        <taxon>Ecdysozoa</taxon>
        <taxon>Arthropoda</taxon>
        <taxon>Hexapoda</taxon>
        <taxon>Insecta</taxon>
        <taxon>Pterygota</taxon>
        <taxon>Neoptera</taxon>
        <taxon>Endopterygota</taxon>
        <taxon>Hymenoptera</taxon>
        <taxon>Apocrita</taxon>
        <taxon>Aculeata</taxon>
        <taxon>Formicoidea</taxon>
        <taxon>Formicidae</taxon>
        <taxon>Myrmicinae</taxon>
        <taxon>Cardiocondyla</taxon>
    </lineage>
</organism>
<name>A0AAW2F787_9HYME</name>
<keyword evidence="2" id="KW-1185">Reference proteome</keyword>
<gene>
    <name evidence="1" type="ORF">PUN28_013141</name>
</gene>
<evidence type="ECO:0000313" key="1">
    <source>
        <dbReference type="EMBL" id="KAL0111744.1"/>
    </source>
</evidence>
<comment type="caution">
    <text evidence="1">The sequence shown here is derived from an EMBL/GenBank/DDBJ whole genome shotgun (WGS) entry which is preliminary data.</text>
</comment>
<reference evidence="1 2" key="1">
    <citation type="submission" date="2023-03" db="EMBL/GenBank/DDBJ databases">
        <title>High recombination rates correlate with genetic variation in Cardiocondyla obscurior ants.</title>
        <authorList>
            <person name="Errbii M."/>
        </authorList>
    </citation>
    <scope>NUCLEOTIDE SEQUENCE [LARGE SCALE GENOMIC DNA]</scope>
    <source>
        <strain evidence="1">Alpha-2009</strain>
        <tissue evidence="1">Whole body</tissue>
    </source>
</reference>
<proteinExistence type="predicted"/>